<reference evidence="1 2" key="1">
    <citation type="submission" date="2023-10" db="EMBL/GenBank/DDBJ databases">
        <authorList>
            <person name="Maclean D."/>
            <person name="Macfadyen A."/>
        </authorList>
    </citation>
    <scope>NUCLEOTIDE SEQUENCE [LARGE SCALE GENOMIC DNA]</scope>
</reference>
<accession>A0AAV1I825</accession>
<protein>
    <submittedName>
        <fullName evidence="1">Uncharacterized protein</fullName>
    </submittedName>
</protein>
<dbReference type="SUPFAM" id="SSF52540">
    <property type="entry name" value="P-loop containing nucleoside triphosphate hydrolases"/>
    <property type="match status" value="1"/>
</dbReference>
<gene>
    <name evidence="1" type="ORF">CVIRNUC_006708</name>
</gene>
<organism evidence="1 2">
    <name type="scientific">Coccomyxa viridis</name>
    <dbReference type="NCBI Taxonomy" id="1274662"/>
    <lineage>
        <taxon>Eukaryota</taxon>
        <taxon>Viridiplantae</taxon>
        <taxon>Chlorophyta</taxon>
        <taxon>core chlorophytes</taxon>
        <taxon>Trebouxiophyceae</taxon>
        <taxon>Trebouxiophyceae incertae sedis</taxon>
        <taxon>Coccomyxaceae</taxon>
        <taxon>Coccomyxa</taxon>
    </lineage>
</organism>
<proteinExistence type="predicted"/>
<comment type="caution">
    <text evidence="1">The sequence shown here is derived from an EMBL/GenBank/DDBJ whole genome shotgun (WGS) entry which is preliminary data.</text>
</comment>
<evidence type="ECO:0000313" key="1">
    <source>
        <dbReference type="EMBL" id="CAK0783509.1"/>
    </source>
</evidence>
<keyword evidence="2" id="KW-1185">Reference proteome</keyword>
<evidence type="ECO:0000313" key="2">
    <source>
        <dbReference type="Proteomes" id="UP001314263"/>
    </source>
</evidence>
<sequence>MGRTEDVPDPKESLDRHYDLQFRDLRCTVPSKRSDKPASVILKSISGACRGCRLTAIMGASGAGKTTLVNTSSFLLTSSCRR</sequence>
<dbReference type="Proteomes" id="UP001314263">
    <property type="component" value="Unassembled WGS sequence"/>
</dbReference>
<dbReference type="EMBL" id="CAUYUE010000008">
    <property type="protein sequence ID" value="CAK0783509.1"/>
    <property type="molecule type" value="Genomic_DNA"/>
</dbReference>
<dbReference type="AlphaFoldDB" id="A0AAV1I825"/>
<dbReference type="InterPro" id="IPR027417">
    <property type="entry name" value="P-loop_NTPase"/>
</dbReference>
<dbReference type="Gene3D" id="3.40.50.300">
    <property type="entry name" value="P-loop containing nucleotide triphosphate hydrolases"/>
    <property type="match status" value="1"/>
</dbReference>
<name>A0AAV1I825_9CHLO</name>